<feature type="compositionally biased region" description="Acidic residues" evidence="1">
    <location>
        <begin position="796"/>
        <end position="813"/>
    </location>
</feature>
<organism evidence="2 3">
    <name type="scientific">Chilo suppressalis</name>
    <name type="common">Asiatic rice borer moth</name>
    <dbReference type="NCBI Taxonomy" id="168631"/>
    <lineage>
        <taxon>Eukaryota</taxon>
        <taxon>Metazoa</taxon>
        <taxon>Ecdysozoa</taxon>
        <taxon>Arthropoda</taxon>
        <taxon>Hexapoda</taxon>
        <taxon>Insecta</taxon>
        <taxon>Pterygota</taxon>
        <taxon>Neoptera</taxon>
        <taxon>Endopterygota</taxon>
        <taxon>Lepidoptera</taxon>
        <taxon>Glossata</taxon>
        <taxon>Ditrysia</taxon>
        <taxon>Pyraloidea</taxon>
        <taxon>Crambidae</taxon>
        <taxon>Crambinae</taxon>
        <taxon>Chilo</taxon>
    </lineage>
</organism>
<feature type="region of interest" description="Disordered" evidence="1">
    <location>
        <begin position="841"/>
        <end position="863"/>
    </location>
</feature>
<reference evidence="2" key="1">
    <citation type="submission" date="2021-12" db="EMBL/GenBank/DDBJ databases">
        <authorList>
            <person name="King R."/>
        </authorList>
    </citation>
    <scope>NUCLEOTIDE SEQUENCE</scope>
</reference>
<feature type="compositionally biased region" description="Basic residues" evidence="1">
    <location>
        <begin position="841"/>
        <end position="853"/>
    </location>
</feature>
<feature type="region of interest" description="Disordered" evidence="1">
    <location>
        <begin position="665"/>
        <end position="687"/>
    </location>
</feature>
<proteinExistence type="predicted"/>
<feature type="region of interest" description="Disordered" evidence="1">
    <location>
        <begin position="785"/>
        <end position="815"/>
    </location>
</feature>
<evidence type="ECO:0000313" key="2">
    <source>
        <dbReference type="EMBL" id="CAH0406731.1"/>
    </source>
</evidence>
<dbReference type="Proteomes" id="UP001153292">
    <property type="component" value="Chromosome 6"/>
</dbReference>
<feature type="compositionally biased region" description="Acidic residues" evidence="1">
    <location>
        <begin position="746"/>
        <end position="758"/>
    </location>
</feature>
<accession>A0ABN8BF02</accession>
<evidence type="ECO:0000313" key="3">
    <source>
        <dbReference type="Proteomes" id="UP001153292"/>
    </source>
</evidence>
<evidence type="ECO:0000256" key="1">
    <source>
        <dbReference type="SAM" id="MobiDB-lite"/>
    </source>
</evidence>
<gene>
    <name evidence="2" type="ORF">CHILSU_LOCUS10114</name>
</gene>
<feature type="compositionally biased region" description="Basic and acidic residues" evidence="1">
    <location>
        <begin position="879"/>
        <end position="888"/>
    </location>
</feature>
<sequence length="981" mass="111530">MSCANEKCKQRFKGVENFLRKVAFNLGNTPSQTEVKIISCIPIDVTDLQQKIISLEKELDAVKASKPEPVAKTIACCPNAANALHIYCQPNAAQTARIEQSEGAYMKRSETENSLSTQPFSLKNSNSACPCCTDGINATYGDNQQIETETQCQMQGAIKKGKLKNVLKRKGKYKTHLVYYAQTESGPFATYQNQTRATDKTGSRAPNEDISRNYISEVIQKQYAAVPIAEEFPVCDQISSPVCRDLDSEPDRQCNNNCDTDLCSCLHGAFQNIDQSPNRVHIDPIPTCFYNNDANTSDFYDTSLYDMVPVKEKPAKSTTREAAKRKLHIGDMDAMSGKYRQKYRYHPFAVNYSKISPMPVVYPKKLPVNIINKKERQGKDLSKREEVMRQLERNQECIKKCSIDCGNVYVKRIDGKIKQPTINPIVSITHKNAECLTNNVKESECQTTTSQSVQIDKDLFQDDKKTEDALNQIKSILQSVLTEVKTNSQGKKVVHEKPTKDAIVQKGMSQGMMPGCSSMLNSYTYSPYNMNPYVASCSRQVNPGAACCLNLPYVSGKYMHNFPVFIQSPMRDMCSCYRNSSKAAKDMRLKLAATTATNTEAKERSEETQKLIQEIYKSVKLNMGMLTKDTSASENDGITPTSRQSFNKSVDVATVREEGIKTFVKSNADPKTPSKETAATPLMNENNKMTSYTTSLQSQMMSTTDTERYLRKNRIENYLKNLETQKVNPNRIVEEYDAPSPSTSEESSEEERSEDDEVTSIKELNKTPQKRGLFRKMFNGSFKMFKSKPKKKEEEIQVENETEDEESEGESDDYQTIYSQKEVDRVQKHHVAYPARNLVKGKSHSKISFSKHQRNQERQWRSPYMEQEYRRHWNEKFMSHENQHRHSSESPPSVQNDRRRPNPIYSRDYQAMSAQVGHSRNRSVDASINQSAPMYIQTKNRGVTLRIPRKTGPKTPMKGLTWLKKHKPACGEQWKKIVLEG</sequence>
<protein>
    <submittedName>
        <fullName evidence="2">Uncharacterized protein</fullName>
    </submittedName>
</protein>
<feature type="region of interest" description="Disordered" evidence="1">
    <location>
        <begin position="879"/>
        <end position="903"/>
    </location>
</feature>
<keyword evidence="3" id="KW-1185">Reference proteome</keyword>
<dbReference type="EMBL" id="OU963899">
    <property type="protein sequence ID" value="CAH0406731.1"/>
    <property type="molecule type" value="Genomic_DNA"/>
</dbReference>
<feature type="region of interest" description="Disordered" evidence="1">
    <location>
        <begin position="729"/>
        <end position="773"/>
    </location>
</feature>
<name>A0ABN8BF02_CHISP</name>